<reference evidence="1" key="1">
    <citation type="submission" date="2023-03" db="EMBL/GenBank/DDBJ databases">
        <title>Mating type loci evolution in Malassezia.</title>
        <authorList>
            <person name="Coelho M.A."/>
        </authorList>
    </citation>
    <scope>NUCLEOTIDE SEQUENCE</scope>
    <source>
        <strain evidence="1">CBS 9431</strain>
    </source>
</reference>
<gene>
    <name evidence="1" type="ORF">MJAP1_004062</name>
</gene>
<dbReference type="RefSeq" id="XP_060123966.1">
    <property type="nucleotide sequence ID" value="XM_060267983.1"/>
</dbReference>
<accession>A0AAF0JCE3</accession>
<name>A0AAF0JCE3_9BASI</name>
<evidence type="ECO:0000313" key="2">
    <source>
        <dbReference type="Proteomes" id="UP001217754"/>
    </source>
</evidence>
<organism evidence="1 2">
    <name type="scientific">Malassezia japonica</name>
    <dbReference type="NCBI Taxonomy" id="223818"/>
    <lineage>
        <taxon>Eukaryota</taxon>
        <taxon>Fungi</taxon>
        <taxon>Dikarya</taxon>
        <taxon>Basidiomycota</taxon>
        <taxon>Ustilaginomycotina</taxon>
        <taxon>Malasseziomycetes</taxon>
        <taxon>Malasseziales</taxon>
        <taxon>Malasseziaceae</taxon>
        <taxon>Malassezia</taxon>
    </lineage>
</organism>
<keyword evidence="2" id="KW-1185">Reference proteome</keyword>
<proteinExistence type="predicted"/>
<dbReference type="GeneID" id="85227713"/>
<dbReference type="AlphaFoldDB" id="A0AAF0JCE3"/>
<protein>
    <submittedName>
        <fullName evidence="1">Uncharacterized protein</fullName>
    </submittedName>
</protein>
<evidence type="ECO:0000313" key="1">
    <source>
        <dbReference type="EMBL" id="WFD41069.1"/>
    </source>
</evidence>
<dbReference type="Proteomes" id="UP001217754">
    <property type="component" value="Chromosome 8"/>
</dbReference>
<sequence length="155" mass="18040">MFAWLRKSPQRAQLAYDLALLSVVTSLALNTTLLVREREIRNRSFRLQREVLTNLRQHLQTNRAATLGRAPEICRQLVKVGLKPAAYGLDERESATAEADVVPFHRDLSWYDVFFRRKKLDEQHRPQTLLSSEQQWEQDLAQLIEQLENEGEDAV</sequence>
<dbReference type="EMBL" id="CP119965">
    <property type="protein sequence ID" value="WFD41069.1"/>
    <property type="molecule type" value="Genomic_DNA"/>
</dbReference>